<proteinExistence type="predicted"/>
<name>A0A9W8TE40_9AGAR</name>
<dbReference type="Proteomes" id="UP001148786">
    <property type="component" value="Unassembled WGS sequence"/>
</dbReference>
<comment type="caution">
    <text evidence="2">The sequence shown here is derived from an EMBL/GenBank/DDBJ whole genome shotgun (WGS) entry which is preliminary data.</text>
</comment>
<feature type="compositionally biased region" description="Low complexity" evidence="1">
    <location>
        <begin position="337"/>
        <end position="346"/>
    </location>
</feature>
<gene>
    <name evidence="2" type="ORF">NLJ89_g1064</name>
</gene>
<feature type="compositionally biased region" description="Polar residues" evidence="1">
    <location>
        <begin position="276"/>
        <end position="291"/>
    </location>
</feature>
<dbReference type="EMBL" id="JANKHO010000051">
    <property type="protein sequence ID" value="KAJ3516554.1"/>
    <property type="molecule type" value="Genomic_DNA"/>
</dbReference>
<evidence type="ECO:0000313" key="2">
    <source>
        <dbReference type="EMBL" id="KAJ3516554.1"/>
    </source>
</evidence>
<dbReference type="OrthoDB" id="3133286at2759"/>
<accession>A0A9W8TE40</accession>
<evidence type="ECO:0000256" key="1">
    <source>
        <dbReference type="SAM" id="MobiDB-lite"/>
    </source>
</evidence>
<dbReference type="AlphaFoldDB" id="A0A9W8TE40"/>
<feature type="region of interest" description="Disordered" evidence="1">
    <location>
        <begin position="264"/>
        <end position="350"/>
    </location>
</feature>
<evidence type="ECO:0000313" key="3">
    <source>
        <dbReference type="Proteomes" id="UP001148786"/>
    </source>
</evidence>
<protein>
    <submittedName>
        <fullName evidence="2">Uncharacterized protein</fullName>
    </submittedName>
</protein>
<sequence>MVSHRSSCHHFQKNDSSVPLDVMKSVEVSIFLSARQDVVDILESDGKTCVLVKEAAASLYHVEFDTEAGSLVVHVVIMPKIPGFVSEEEAKATLIRYDPDRFKREGAELRYYEPGVIPSKKNWCGIVLIPTANPPPPQYESSRIQRLADLPVASPLSVISDAIAGIQTAPEKGRASKLLRLLEMVSRHELVTIDDEFHRTLLVHLERVASFSQEFQHATSILIGFCQGEHVEFNGPVIHEDNDEELNTEGSDEDEDTKAIVDLDLGSMPLDPPSPSRQTTAAGKLPSASTMRSEESLEMKQTFRQPRLFSGNAAPSHQPSPRASRARPVKAGTTYAPSSTPSTSSPAQNVACRRSHLGTHVRKTPQRANTEADNRRLQALLLIARRLVDILFGLGADCALFGGLASRLYGNPRVPFDIEMLVQPRELSMTPEALKRAICGHDSHLFFGDVLHFRVNGPKRLAPNGTFRGNTCKIYIMMLSELRLPRTALSPSRVEVRESLPILPYPVLLLHKIQEWDAHRKRPEVPNTYQRHRIEADVILGLLKLEPMAELRRTRPWEDRSLFSKEFMALSTRRVREFYVAYPKSKPEFVSIGF</sequence>
<organism evidence="2 3">
    <name type="scientific">Agrocybe chaxingu</name>
    <dbReference type="NCBI Taxonomy" id="84603"/>
    <lineage>
        <taxon>Eukaryota</taxon>
        <taxon>Fungi</taxon>
        <taxon>Dikarya</taxon>
        <taxon>Basidiomycota</taxon>
        <taxon>Agaricomycotina</taxon>
        <taxon>Agaricomycetes</taxon>
        <taxon>Agaricomycetidae</taxon>
        <taxon>Agaricales</taxon>
        <taxon>Agaricineae</taxon>
        <taxon>Strophariaceae</taxon>
        <taxon>Agrocybe</taxon>
    </lineage>
</organism>
<reference evidence="2" key="1">
    <citation type="submission" date="2022-07" db="EMBL/GenBank/DDBJ databases">
        <title>Genome Sequence of Agrocybe chaxingu.</title>
        <authorList>
            <person name="Buettner E."/>
        </authorList>
    </citation>
    <scope>NUCLEOTIDE SEQUENCE</scope>
    <source>
        <strain evidence="2">MP-N11</strain>
    </source>
</reference>
<keyword evidence="3" id="KW-1185">Reference proteome</keyword>